<keyword evidence="5" id="KW-0812">Transmembrane</keyword>
<evidence type="ECO:0000256" key="1">
    <source>
        <dbReference type="ARBA" id="ARBA00006432"/>
    </source>
</evidence>
<dbReference type="SUPFAM" id="SSF56801">
    <property type="entry name" value="Acetyl-CoA synthetase-like"/>
    <property type="match status" value="1"/>
</dbReference>
<dbReference type="PANTHER" id="PTHR24096:SF149">
    <property type="entry name" value="AMP-BINDING DOMAIN-CONTAINING PROTEIN-RELATED"/>
    <property type="match status" value="1"/>
</dbReference>
<reference evidence="9" key="1">
    <citation type="submission" date="2025-08" db="UniProtKB">
        <authorList>
            <consortium name="RefSeq"/>
        </authorList>
    </citation>
    <scope>IDENTIFICATION</scope>
    <source>
        <tissue evidence="9">Stem</tissue>
    </source>
</reference>
<feature type="domain" description="AMP-dependent synthetase/ligase" evidence="6">
    <location>
        <begin position="72"/>
        <end position="437"/>
    </location>
</feature>
<dbReference type="Pfam" id="PF13193">
    <property type="entry name" value="AMP-binding_C"/>
    <property type="match status" value="1"/>
</dbReference>
<dbReference type="InterPro" id="IPR045851">
    <property type="entry name" value="AMP-bd_C_sf"/>
</dbReference>
<dbReference type="InterPro" id="IPR020845">
    <property type="entry name" value="AMP-binding_CS"/>
</dbReference>
<evidence type="ECO:0000259" key="7">
    <source>
        <dbReference type="Pfam" id="PF13193"/>
    </source>
</evidence>
<keyword evidence="5" id="KW-0472">Membrane</keyword>
<accession>A0ABM3KPJ7</accession>
<dbReference type="Gene3D" id="3.30.300.30">
    <property type="match status" value="1"/>
</dbReference>
<evidence type="ECO:0000256" key="3">
    <source>
        <dbReference type="ARBA" id="ARBA00022598"/>
    </source>
</evidence>
<dbReference type="Proteomes" id="UP001652600">
    <property type="component" value="Chromosome 4"/>
</dbReference>
<dbReference type="PROSITE" id="PS00455">
    <property type="entry name" value="AMP_BINDING"/>
    <property type="match status" value="1"/>
</dbReference>
<keyword evidence="3" id="KW-0436">Ligase</keyword>
<dbReference type="InterPro" id="IPR000873">
    <property type="entry name" value="AMP-dep_synth/lig_dom"/>
</dbReference>
<keyword evidence="8" id="KW-1185">Reference proteome</keyword>
<dbReference type="PANTHER" id="PTHR24096">
    <property type="entry name" value="LONG-CHAIN-FATTY-ACID--COA LIGASE"/>
    <property type="match status" value="1"/>
</dbReference>
<comment type="catalytic activity">
    <reaction evidence="4">
        <text>(E)-4-coumarate + ATP + CoA = (E)-4-coumaroyl-CoA + AMP + diphosphate</text>
        <dbReference type="Rhea" id="RHEA:19641"/>
        <dbReference type="ChEBI" id="CHEBI:12876"/>
        <dbReference type="ChEBI" id="CHEBI:30616"/>
        <dbReference type="ChEBI" id="CHEBI:33019"/>
        <dbReference type="ChEBI" id="CHEBI:57287"/>
        <dbReference type="ChEBI" id="CHEBI:85008"/>
        <dbReference type="ChEBI" id="CHEBI:456215"/>
        <dbReference type="EC" id="6.2.1.12"/>
    </reaction>
    <physiologicalReaction direction="left-to-right" evidence="4">
        <dbReference type="Rhea" id="RHEA:19642"/>
    </physiologicalReaction>
</comment>
<dbReference type="InterPro" id="IPR042099">
    <property type="entry name" value="ANL_N_sf"/>
</dbReference>
<evidence type="ECO:0000256" key="4">
    <source>
        <dbReference type="ARBA" id="ARBA00034252"/>
    </source>
</evidence>
<comment type="similarity">
    <text evidence="1">Belongs to the ATP-dependent AMP-binding enzyme family.</text>
</comment>
<dbReference type="CDD" id="cd05904">
    <property type="entry name" value="4CL"/>
    <property type="match status" value="1"/>
</dbReference>
<dbReference type="Gene3D" id="3.40.50.12780">
    <property type="entry name" value="N-terminal domain of ligase-like"/>
    <property type="match status" value="1"/>
</dbReference>
<feature type="domain" description="AMP-binding enzyme C-terminal" evidence="7">
    <location>
        <begin position="489"/>
        <end position="563"/>
    </location>
</feature>
<evidence type="ECO:0000259" key="6">
    <source>
        <dbReference type="Pfam" id="PF00501"/>
    </source>
</evidence>
<feature type="transmembrane region" description="Helical" evidence="5">
    <location>
        <begin position="267"/>
        <end position="290"/>
    </location>
</feature>
<evidence type="ECO:0000256" key="2">
    <source>
        <dbReference type="ARBA" id="ARBA00012959"/>
    </source>
</evidence>
<dbReference type="GeneID" id="103499264"/>
<dbReference type="EC" id="6.2.1.12" evidence="2"/>
<name>A0ABM3KPJ7_CUCME</name>
<sequence>MARLLSNDQFSFETPENEAAITKKIPLSERTNKYPNWYSPDTGICHSVHGYRKLPSDPFLDVVSFIFSVQFQHNGHSALIDSLTGNSISYKELFPMVKSMASGLHNLGISQGDVVLLMLPNSIFYPIIILGALYLGAVITTMFPQSSSSEIKKRITDCNVRLAFTITQKIKNFEALGIKTIGVPENTNFDLMRPMGFSSFYELISSGSDLIKRPVIRQEDTAAILFSSGTTGVSKGVMLSHRNFISTIELFVRFEASQYEYLPTKNVYLAAIPMFHIYGLSIFVMGLMSLGSSVVVMSKFDVKDVVKAIDRFKVTHFPVVPPILIALSRTAEKIGVRRFRSLKQVSCGAAASSKKTIDDFVQALSHVDFIQGYGMTESTAIGTRGFNNKKTRNYLSVGLLAPNTEAKVVDWVTGSSMPPGKTGELLLRGPGSMKGYLNNPEATMSTIDQENWLHTGDIVYFDRDGYLYVVDRLKEVIKYKGFQIAPTDLEAVVIAHPEVLDTAVAAAKDEECGEIPVAFVVKKPGSTLSQKDVVDYVAQQVAPYKKVRKVIFTESIPKSAAGKVLRRELQKHLPASKL</sequence>
<evidence type="ECO:0000256" key="5">
    <source>
        <dbReference type="SAM" id="Phobius"/>
    </source>
</evidence>
<dbReference type="RefSeq" id="XP_050939714.1">
    <property type="nucleotide sequence ID" value="XM_051083757.1"/>
</dbReference>
<proteinExistence type="inferred from homology"/>
<feature type="transmembrane region" description="Helical" evidence="5">
    <location>
        <begin position="123"/>
        <end position="144"/>
    </location>
</feature>
<dbReference type="InterPro" id="IPR025110">
    <property type="entry name" value="AMP-bd_C"/>
</dbReference>
<dbReference type="Pfam" id="PF00501">
    <property type="entry name" value="AMP-binding"/>
    <property type="match status" value="1"/>
</dbReference>
<keyword evidence="5" id="KW-1133">Transmembrane helix</keyword>
<evidence type="ECO:0000313" key="9">
    <source>
        <dbReference type="RefSeq" id="XP_050939714.1"/>
    </source>
</evidence>
<organism evidence="8 9">
    <name type="scientific">Cucumis melo</name>
    <name type="common">Muskmelon</name>
    <dbReference type="NCBI Taxonomy" id="3656"/>
    <lineage>
        <taxon>Eukaryota</taxon>
        <taxon>Viridiplantae</taxon>
        <taxon>Streptophyta</taxon>
        <taxon>Embryophyta</taxon>
        <taxon>Tracheophyta</taxon>
        <taxon>Spermatophyta</taxon>
        <taxon>Magnoliopsida</taxon>
        <taxon>eudicotyledons</taxon>
        <taxon>Gunneridae</taxon>
        <taxon>Pentapetalae</taxon>
        <taxon>rosids</taxon>
        <taxon>fabids</taxon>
        <taxon>Cucurbitales</taxon>
        <taxon>Cucurbitaceae</taxon>
        <taxon>Benincaseae</taxon>
        <taxon>Cucumis</taxon>
    </lineage>
</organism>
<evidence type="ECO:0000313" key="8">
    <source>
        <dbReference type="Proteomes" id="UP001652600"/>
    </source>
</evidence>
<protein>
    <recommendedName>
        <fullName evidence="2">4-coumarate--CoA ligase</fullName>
        <ecNumber evidence="2">6.2.1.12</ecNumber>
    </recommendedName>
</protein>
<gene>
    <name evidence="9" type="primary">LOC103499264</name>
</gene>